<dbReference type="GO" id="GO:0005634">
    <property type="term" value="C:nucleus"/>
    <property type="evidence" value="ECO:0007669"/>
    <property type="project" value="UniProtKB-SubCell"/>
</dbReference>
<keyword evidence="8" id="KW-0175">Coiled coil</keyword>
<evidence type="ECO:0000256" key="12">
    <source>
        <dbReference type="ARBA" id="ARBA00023242"/>
    </source>
</evidence>
<reference evidence="18" key="1">
    <citation type="journal article" date="2004" name="Nature">
        <title>Genome duplication in the teleost fish Tetraodon nigroviridis reveals the early vertebrate proto-karyotype.</title>
        <authorList>
            <person name="Jaillon O."/>
            <person name="Aury J.-M."/>
            <person name="Brunet F."/>
            <person name="Petit J.-L."/>
            <person name="Stange-Thomann N."/>
            <person name="Mauceli E."/>
            <person name="Bouneau L."/>
            <person name="Fischer C."/>
            <person name="Ozouf-Costaz C."/>
            <person name="Bernot A."/>
            <person name="Nicaud S."/>
            <person name="Jaffe D."/>
            <person name="Fisher S."/>
            <person name="Lutfalla G."/>
            <person name="Dossat C."/>
            <person name="Segurens B."/>
            <person name="Dasilva C."/>
            <person name="Salanoubat M."/>
            <person name="Levy M."/>
            <person name="Boudet N."/>
            <person name="Castellano S."/>
            <person name="Anthouard V."/>
            <person name="Jubin C."/>
            <person name="Castelli V."/>
            <person name="Katinka M."/>
            <person name="Vacherie B."/>
            <person name="Biemont C."/>
            <person name="Skalli Z."/>
            <person name="Cattolico L."/>
            <person name="Poulain J."/>
            <person name="De Berardinis V."/>
            <person name="Cruaud C."/>
            <person name="Duprat S."/>
            <person name="Brottier P."/>
            <person name="Coutanceau J.-P."/>
            <person name="Gouzy J."/>
            <person name="Parra G."/>
            <person name="Lardier G."/>
            <person name="Chapple C."/>
            <person name="McKernan K.J."/>
            <person name="McEwan P."/>
            <person name="Bosak S."/>
            <person name="Kellis M."/>
            <person name="Volff J.-N."/>
            <person name="Guigo R."/>
            <person name="Zody M.C."/>
            <person name="Mesirov J."/>
            <person name="Lindblad-Toh K."/>
            <person name="Birren B."/>
            <person name="Nusbaum C."/>
            <person name="Kahn D."/>
            <person name="Robinson-Rechavi M."/>
            <person name="Laudet V."/>
            <person name="Schachter V."/>
            <person name="Quetier F."/>
            <person name="Saurin W."/>
            <person name="Scarpelli C."/>
            <person name="Wincker P."/>
            <person name="Lander E.S."/>
            <person name="Weissenbach J."/>
            <person name="Roest Crollius H."/>
        </authorList>
    </citation>
    <scope>NUCLEOTIDE SEQUENCE [LARGE SCALE GENOMIC DNA]</scope>
</reference>
<feature type="region of interest" description="Disordered" evidence="17">
    <location>
        <begin position="131"/>
        <end position="150"/>
    </location>
</feature>
<comment type="similarity">
    <text evidence="13">Belongs to the RMDN family.</text>
</comment>
<comment type="caution">
    <text evidence="18">The sequence shown here is derived from an EMBL/GenBank/DDBJ whole genome shotgun (WGS) entry which is preliminary data.</text>
</comment>
<dbReference type="GO" id="GO:0008017">
    <property type="term" value="F:microtubule binding"/>
    <property type="evidence" value="ECO:0007669"/>
    <property type="project" value="TreeGrafter"/>
</dbReference>
<keyword evidence="11" id="KW-0206">Cytoskeleton</keyword>
<dbReference type="Gene3D" id="1.25.40.10">
    <property type="entry name" value="Tetratricopeptide repeat domain"/>
    <property type="match status" value="1"/>
</dbReference>
<protein>
    <recommendedName>
        <fullName evidence="14">Regulator of microtubule dynamics protein 3</fullName>
    </recommendedName>
    <alternativeName>
        <fullName evidence="15">Protein FAM82A2</fullName>
    </alternativeName>
    <alternativeName>
        <fullName evidence="16">Protein FAM82C</fullName>
    </alternativeName>
</protein>
<evidence type="ECO:0000256" key="14">
    <source>
        <dbReference type="ARBA" id="ARBA00039962"/>
    </source>
</evidence>
<evidence type="ECO:0000256" key="16">
    <source>
        <dbReference type="ARBA" id="ARBA00041960"/>
    </source>
</evidence>
<evidence type="ECO:0000256" key="17">
    <source>
        <dbReference type="SAM" id="MobiDB-lite"/>
    </source>
</evidence>
<gene>
    <name evidence="18" type="ORF">GSTENG00035524001</name>
</gene>
<name>Q4RF16_TETNG</name>
<dbReference type="PANTHER" id="PTHR16056:SF18">
    <property type="entry name" value="REGULATOR OF MICROTUBULE DYNAMICS PROTEIN 3"/>
    <property type="match status" value="1"/>
</dbReference>
<feature type="compositionally biased region" description="Acidic residues" evidence="17">
    <location>
        <begin position="136"/>
        <end position="150"/>
    </location>
</feature>
<dbReference type="KEGG" id="tng:GSTEN00035524G001"/>
<keyword evidence="5" id="KW-0812">Transmembrane</keyword>
<dbReference type="EMBL" id="CAAE01015120">
    <property type="protein sequence ID" value="CAG13016.1"/>
    <property type="molecule type" value="Genomic_DNA"/>
</dbReference>
<keyword evidence="12" id="KW-0539">Nucleus</keyword>
<keyword evidence="6" id="KW-1000">Mitochondrion outer membrane</keyword>
<evidence type="ECO:0000256" key="6">
    <source>
        <dbReference type="ARBA" id="ARBA00022787"/>
    </source>
</evidence>
<feature type="compositionally biased region" description="Polar residues" evidence="17">
    <location>
        <begin position="81"/>
        <end position="98"/>
    </location>
</feature>
<comment type="subcellular location">
    <subcellularLocation>
        <location evidence="3">Cytoplasm</location>
        <location evidence="3">Cytoskeleton</location>
        <location evidence="3">Spindle pole</location>
    </subcellularLocation>
    <subcellularLocation>
        <location evidence="2">Mitochondrion outer membrane</location>
        <topology evidence="2">Single-pass membrane protein</topology>
    </subcellularLocation>
    <subcellularLocation>
        <location evidence="1">Nucleus</location>
    </subcellularLocation>
</comment>
<sequence length="947" mass="106660">SVLHVLSPEQQLELRNQLDQVLSCVASLRAEVAELRSGLQDIAQQMIPDVNPRVRRRRHVVHRERTDSTGSSSVYFTASQSAFEDTSEGGYTTAYTESDYTDRDSEKDDGEPEPEEDSEEDEKSCATVLTLRQEDSQEEEDDEREMAEEEVEEAERSLLRMTEAPSNGELALLLAQSDILHTGDATLKTEGFHLLLENKAQYGDSREFLWRLARAYCDVYKCTENKQEKKMYALQGLEEAELALKKNNLNAECHKWFALLAGLTSQNESMHSKLKSSSILKGHVERSLTLRDDDPMCFYLLGRWCYEVANLDWLEKKTAAAVYQQPPTSSLSDALENFLKAEELNPGVSKTVRLCIAKNESMHSKLKSSSILKGHVERSLTLRDDDPMCFYLLGRWCYEAEELNPGVSKTVRLCIAKCHKDLGNLSEARNWTELALKMTTNWNDVRTNFDSHFTNTIFFIKERITARQRLILPPPLTPNGGNMADKGCQQPVGPGSLPRRTLILWMPLPSTFAELQIFCSTNEATFQQLRRELGLDELLRHCEIVVEKLHYPEKDPCYLAMAGTALFTHTTFDMLQNHSRITAAVEKVELLWQQAFAKARLQLQVFQLRADALQITEQIKSLHQEKLQPYKIEIAKDDAKALKLVSEFEATIHTPAVASCWYSLVLHENILQELLSGVNGDTGSLRRQRKDWAAIPAWRQRISSFLTKHPPPDKGELVHLAHLSSVIPDEEVHQAGKRMSQSTPVSISSFDSGFDGVGNGQLEFCGGREDLCRFTEITDSEKPTLILPQVNKDGSACSDVAIHDEEFDCGSVGNSSGASIQIVPKAAADSLNFEIRVRRSAALPSNPWLSLPVDNLENSYTITITPNPTPQKTNQQLQDASEPSAAVGQLFRCGNRPTQTEKEENVLAQEAVLDALLRSESQREQWMWDKDNQTGGVCRYDSLFVQK</sequence>
<dbReference type="AlphaFoldDB" id="Q4RF16"/>
<feature type="non-terminal residue" evidence="18">
    <location>
        <position position="947"/>
    </location>
</feature>
<evidence type="ECO:0000256" key="2">
    <source>
        <dbReference type="ARBA" id="ARBA00004572"/>
    </source>
</evidence>
<evidence type="ECO:0000256" key="11">
    <source>
        <dbReference type="ARBA" id="ARBA00023212"/>
    </source>
</evidence>
<feature type="region of interest" description="Disordered" evidence="17">
    <location>
        <begin position="54"/>
        <end position="73"/>
    </location>
</feature>
<accession>Q4RF16</accession>
<evidence type="ECO:0000256" key="4">
    <source>
        <dbReference type="ARBA" id="ARBA00022490"/>
    </source>
</evidence>
<evidence type="ECO:0000256" key="9">
    <source>
        <dbReference type="ARBA" id="ARBA00023128"/>
    </source>
</evidence>
<keyword evidence="9" id="KW-0496">Mitochondrion</keyword>
<dbReference type="InterPro" id="IPR011990">
    <property type="entry name" value="TPR-like_helical_dom_sf"/>
</dbReference>
<dbReference type="PANTHER" id="PTHR16056">
    <property type="entry name" value="REGULATOR OF MICROTUBULE DYNAMICS PROTEIN"/>
    <property type="match status" value="1"/>
</dbReference>
<evidence type="ECO:0000256" key="3">
    <source>
        <dbReference type="ARBA" id="ARBA00004647"/>
    </source>
</evidence>
<dbReference type="Pfam" id="PF21033">
    <property type="entry name" value="RMD1-3"/>
    <property type="match status" value="2"/>
</dbReference>
<evidence type="ECO:0000256" key="8">
    <source>
        <dbReference type="ARBA" id="ARBA00023054"/>
    </source>
</evidence>
<evidence type="ECO:0000256" key="13">
    <source>
        <dbReference type="ARBA" id="ARBA00038360"/>
    </source>
</evidence>
<evidence type="ECO:0000256" key="7">
    <source>
        <dbReference type="ARBA" id="ARBA00022989"/>
    </source>
</evidence>
<feature type="compositionally biased region" description="Acidic residues" evidence="17">
    <location>
        <begin position="107"/>
        <end position="122"/>
    </location>
</feature>
<keyword evidence="10" id="KW-0472">Membrane</keyword>
<evidence type="ECO:0000256" key="5">
    <source>
        <dbReference type="ARBA" id="ARBA00022692"/>
    </source>
</evidence>
<evidence type="ECO:0000313" key="18">
    <source>
        <dbReference type="EMBL" id="CAG13016.1"/>
    </source>
</evidence>
<keyword evidence="4" id="KW-0963">Cytoplasm</keyword>
<dbReference type="GO" id="GO:0005741">
    <property type="term" value="C:mitochondrial outer membrane"/>
    <property type="evidence" value="ECO:0007669"/>
    <property type="project" value="UniProtKB-SubCell"/>
</dbReference>
<evidence type="ECO:0000256" key="1">
    <source>
        <dbReference type="ARBA" id="ARBA00004123"/>
    </source>
</evidence>
<dbReference type="OrthoDB" id="512473at2759"/>
<evidence type="ECO:0000256" key="10">
    <source>
        <dbReference type="ARBA" id="ARBA00023136"/>
    </source>
</evidence>
<dbReference type="GO" id="GO:0097431">
    <property type="term" value="C:mitotic spindle pole"/>
    <property type="evidence" value="ECO:0007669"/>
    <property type="project" value="TreeGrafter"/>
</dbReference>
<dbReference type="InterPro" id="IPR049039">
    <property type="entry name" value="RMD1-3_a_helical_rpt"/>
</dbReference>
<evidence type="ECO:0000256" key="15">
    <source>
        <dbReference type="ARBA" id="ARBA00041608"/>
    </source>
</evidence>
<organism evidence="18">
    <name type="scientific">Tetraodon nigroviridis</name>
    <name type="common">Spotted green pufferfish</name>
    <name type="synonym">Chelonodon nigroviridis</name>
    <dbReference type="NCBI Taxonomy" id="99883"/>
    <lineage>
        <taxon>Eukaryota</taxon>
        <taxon>Metazoa</taxon>
        <taxon>Chordata</taxon>
        <taxon>Craniata</taxon>
        <taxon>Vertebrata</taxon>
        <taxon>Euteleostomi</taxon>
        <taxon>Actinopterygii</taxon>
        <taxon>Neopterygii</taxon>
        <taxon>Teleostei</taxon>
        <taxon>Neoteleostei</taxon>
        <taxon>Acanthomorphata</taxon>
        <taxon>Eupercaria</taxon>
        <taxon>Tetraodontiformes</taxon>
        <taxon>Tetradontoidea</taxon>
        <taxon>Tetraodontidae</taxon>
        <taxon>Tetraodon</taxon>
    </lineage>
</organism>
<keyword evidence="7" id="KW-1133">Transmembrane helix</keyword>
<proteinExistence type="inferred from homology"/>
<feature type="region of interest" description="Disordered" evidence="17">
    <location>
        <begin position="81"/>
        <end position="126"/>
    </location>
</feature>
<reference evidence="18" key="2">
    <citation type="submission" date="2004-02" db="EMBL/GenBank/DDBJ databases">
        <authorList>
            <consortium name="Genoscope"/>
            <consortium name="Whitehead Institute Centre for Genome Research"/>
        </authorList>
    </citation>
    <scope>NUCLEOTIDE SEQUENCE</scope>
</reference>
<dbReference type="GO" id="GO:0005876">
    <property type="term" value="C:spindle microtubule"/>
    <property type="evidence" value="ECO:0007669"/>
    <property type="project" value="TreeGrafter"/>
</dbReference>